<dbReference type="Pfam" id="PF13911">
    <property type="entry name" value="AhpC-TSA_2"/>
    <property type="match status" value="1"/>
</dbReference>
<dbReference type="InterPro" id="IPR032801">
    <property type="entry name" value="PXL2A/B/C"/>
</dbReference>
<gene>
    <name evidence="1" type="ORF">SPIL2461_LOCUS617</name>
</gene>
<reference evidence="1" key="1">
    <citation type="submission" date="2021-02" db="EMBL/GenBank/DDBJ databases">
        <authorList>
            <person name="Dougan E. K."/>
            <person name="Rhodes N."/>
            <person name="Thang M."/>
            <person name="Chan C."/>
        </authorList>
    </citation>
    <scope>NUCLEOTIDE SEQUENCE</scope>
</reference>
<evidence type="ECO:0000313" key="2">
    <source>
        <dbReference type="Proteomes" id="UP000649617"/>
    </source>
</evidence>
<dbReference type="OrthoDB" id="40334at2759"/>
<proteinExistence type="predicted"/>
<evidence type="ECO:0008006" key="3">
    <source>
        <dbReference type="Google" id="ProtNLM"/>
    </source>
</evidence>
<dbReference type="PANTHER" id="PTHR28630">
    <property type="match status" value="1"/>
</dbReference>
<dbReference type="PANTHER" id="PTHR28630:SF3">
    <property type="entry name" value="PEROXIREDOXIN-LIKE 2C"/>
    <property type="match status" value="1"/>
</dbReference>
<name>A0A812IUQ4_SYMPI</name>
<dbReference type="EMBL" id="CAJNIZ010000514">
    <property type="protein sequence ID" value="CAE7168089.1"/>
    <property type="molecule type" value="Genomic_DNA"/>
</dbReference>
<protein>
    <recommendedName>
        <fullName evidence="3">Alkyl hydroperoxide reductase subunit C/ Thiol specific antioxidant domain-containing protein</fullName>
    </recommendedName>
</protein>
<organism evidence="1 2">
    <name type="scientific">Symbiodinium pilosum</name>
    <name type="common">Dinoflagellate</name>
    <dbReference type="NCBI Taxonomy" id="2952"/>
    <lineage>
        <taxon>Eukaryota</taxon>
        <taxon>Sar</taxon>
        <taxon>Alveolata</taxon>
        <taxon>Dinophyceae</taxon>
        <taxon>Suessiales</taxon>
        <taxon>Symbiodiniaceae</taxon>
        <taxon>Symbiodinium</taxon>
    </lineage>
</organism>
<keyword evidence="2" id="KW-1185">Reference proteome</keyword>
<sequence length="174" mass="19100">MACWELGIQLKRDWLPEAEKSNIKLFVVGIGTSESAKEFAEQVGFPAEMVFGDDEAATYQAVQFVNSDFSEDGRKRGMRMMTEKTAEAVKGRANGRPVSFFGLFDVPGLYTNDDLEAAKEIYKPLMPKGDNSLDKTLVQGGVLVFNGKQQVYKHRDTSVAVHADLAKVMAAAVA</sequence>
<dbReference type="Proteomes" id="UP000649617">
    <property type="component" value="Unassembled WGS sequence"/>
</dbReference>
<accession>A0A812IUQ4</accession>
<evidence type="ECO:0000313" key="1">
    <source>
        <dbReference type="EMBL" id="CAE7168089.1"/>
    </source>
</evidence>
<dbReference type="AlphaFoldDB" id="A0A812IUQ4"/>
<comment type="caution">
    <text evidence="1">The sequence shown here is derived from an EMBL/GenBank/DDBJ whole genome shotgun (WGS) entry which is preliminary data.</text>
</comment>